<dbReference type="GO" id="GO:0017134">
    <property type="term" value="F:fibroblast growth factor binding"/>
    <property type="evidence" value="ECO:0007669"/>
    <property type="project" value="TreeGrafter"/>
</dbReference>
<evidence type="ECO:0000256" key="3">
    <source>
        <dbReference type="ARBA" id="ARBA00022729"/>
    </source>
</evidence>
<evidence type="ECO:0000256" key="8">
    <source>
        <dbReference type="PROSITE-ProRule" id="PRU00622"/>
    </source>
</evidence>
<evidence type="ECO:0000256" key="11">
    <source>
        <dbReference type="SAM" id="SignalP"/>
    </source>
</evidence>
<dbReference type="InterPro" id="IPR001893">
    <property type="entry name" value="Cys-rich_GLG1_repeat"/>
</dbReference>
<evidence type="ECO:0000256" key="10">
    <source>
        <dbReference type="SAM" id="Phobius"/>
    </source>
</evidence>
<dbReference type="PANTHER" id="PTHR11884">
    <property type="entry name" value="SELECTIN LIGAND RELATED"/>
    <property type="match status" value="1"/>
</dbReference>
<dbReference type="AlphaFoldDB" id="A0A8X6GR12"/>
<evidence type="ECO:0000256" key="2">
    <source>
        <dbReference type="ARBA" id="ARBA00022692"/>
    </source>
</evidence>
<keyword evidence="6 10" id="KW-0472">Membrane</keyword>
<dbReference type="Proteomes" id="UP000887116">
    <property type="component" value="Unassembled WGS sequence"/>
</dbReference>
<keyword evidence="7" id="KW-0325">Glycoprotein</keyword>
<accession>A0A8X6GR12</accession>
<dbReference type="PANTHER" id="PTHR11884:SF1">
    <property type="entry name" value="GOLGI APPARATUS PROTEIN 1"/>
    <property type="match status" value="1"/>
</dbReference>
<feature type="transmembrane region" description="Helical" evidence="10">
    <location>
        <begin position="1081"/>
        <end position="1104"/>
    </location>
</feature>
<keyword evidence="3 11" id="KW-0732">Signal</keyword>
<sequence>MFYITIFAFFGSALCVNSVIKDGLLKDSKLSNFVSKQRYKITTSSPPRIKLSDTPECADDIRHLCPTSILNNNFAVLDCLQNDKQREDADLSPQCHHLIWTFKRNLTIDNRFVATAKHMCKKFLDAQKDCVPLENERGQLLSCLMDFTENATEPECRSFLKKMEAIIFSDYRLIYKFTEECKSDIDRFQCGRLDMDSEDPHSQGETIECLSKQTEKLVPQCRHEILRIAELQGDDFHLDRPLFFACREDRERFCEKVEAGEGRVYRCLMRHKMERDMSQECREKLFQRERLVVHDYKINRGLAKACRENIKIYHCRDDTSDRREIRLAQILLCLENALHKGYPVAGECQAEMLEHRQTLMENYQLTPELAAACEKDVQHFCGRRLELGGKTLHCLMDHAKPTRLDGGRISDSCRRELESLLKQSDVGEDWRVDPVLQEACQPVVDAVCSQEKPGEGRVMSCLMKHFDSTHMSEDCKEKLLQIQYFVARDFKLDPILYKRCRKEAENYCHAKKEWYDKPSRMDPERGPIVLPCLYRYAYHPDKNVQLSRECLYEVRRVMRQRAVSVDLLPEIEEPCILDLTKFCNENVEKGEEMVCLQKNLKDLSTECQKAVSNFTEEESEHLELNYPLFFSCSTILHKHCNDLMAKDVDQGDLIQCLIMHKNEPEMKMNPKCRISVEHFQLISLKNYKFSYKFKEACKKDVLHLCKNVKTKPEVISCLSGIVTNDTVFEKTHRVSRECRQQLKFELFERDENIKLDPVLNSACADDQKRFCSNVRQEEAQMLECLKNHQKELSSSCHKIIFNREKEEMIDNSIDYALISTCKPMIKKYCSDTELTQILECLKEKRDDNGMERTCRKIILKRMVEQHSDYRLNPRLKQACIRDIPKFCSSVIAENKEATEFEGKVINCLKQQYRKNKKLSRLCENEVVRLMRDVAQDYNLDPQLVHACASEVQQKCADEPNIEECLKIKFQKKELENGECRREVARLIFEGKADIQSDPLLYRICVTDIKHFCSDIPAGHGRQLSCLLTILEGDTPTASLSEECRTMLAKRVEMFEYAAQVAPAETVEELIRQVANSPSRNYFIVVILGCLTGIFIGGLFCGRVTKRVPISMKNK</sequence>
<keyword evidence="2 10" id="KW-0812">Transmembrane</keyword>
<proteinExistence type="predicted"/>
<keyword evidence="13" id="KW-1185">Reference proteome</keyword>
<feature type="repeat" description="Cys-rich GLG1" evidence="8">
    <location>
        <begin position="408"/>
        <end position="470"/>
    </location>
</feature>
<comment type="caution">
    <text evidence="12">The sequence shown here is derived from an EMBL/GenBank/DDBJ whole genome shotgun (WGS) entry which is preliminary data.</text>
</comment>
<dbReference type="Pfam" id="PF00839">
    <property type="entry name" value="Cys_rich_FGFR"/>
    <property type="match status" value="15"/>
</dbReference>
<feature type="repeat" description="Cys-rich GLG1" evidence="8">
    <location>
        <begin position="343"/>
        <end position="403"/>
    </location>
</feature>
<feature type="repeat" description="Cys-rich GLG1" evidence="8">
    <location>
        <begin position="216"/>
        <end position="276"/>
    </location>
</feature>
<feature type="repeat" description="Cys-rich GLG1" evidence="8">
    <location>
        <begin position="849"/>
        <end position="916"/>
    </location>
</feature>
<dbReference type="EMBL" id="BMAO01016227">
    <property type="protein sequence ID" value="GFR07100.1"/>
    <property type="molecule type" value="Genomic_DNA"/>
</dbReference>
<dbReference type="OrthoDB" id="2015434at2759"/>
<evidence type="ECO:0000256" key="5">
    <source>
        <dbReference type="ARBA" id="ARBA00022989"/>
    </source>
</evidence>
<feature type="repeat" description="Cys-rich GLG1" evidence="8">
    <location>
        <begin position="667"/>
        <end position="726"/>
    </location>
</feature>
<feature type="repeat" description="Cys-rich GLG1" evidence="8">
    <location>
        <begin position="602"/>
        <end position="665"/>
    </location>
</feature>
<evidence type="ECO:0000256" key="7">
    <source>
        <dbReference type="ARBA" id="ARBA00023180"/>
    </source>
</evidence>
<reference evidence="12" key="1">
    <citation type="submission" date="2020-07" db="EMBL/GenBank/DDBJ databases">
        <title>Multicomponent nature underlies the extraordinary mechanical properties of spider dragline silk.</title>
        <authorList>
            <person name="Kono N."/>
            <person name="Nakamura H."/>
            <person name="Mori M."/>
            <person name="Yoshida Y."/>
            <person name="Ohtoshi R."/>
            <person name="Malay A.D."/>
            <person name="Moran D.A.P."/>
            <person name="Tomita M."/>
            <person name="Numata K."/>
            <person name="Arakawa K."/>
        </authorList>
    </citation>
    <scope>NUCLEOTIDE SEQUENCE</scope>
</reference>
<evidence type="ECO:0000256" key="1">
    <source>
        <dbReference type="ARBA" id="ARBA00004479"/>
    </source>
</evidence>
<organism evidence="12 13">
    <name type="scientific">Trichonephila clavata</name>
    <name type="common">Joro spider</name>
    <name type="synonym">Nephila clavata</name>
    <dbReference type="NCBI Taxonomy" id="2740835"/>
    <lineage>
        <taxon>Eukaryota</taxon>
        <taxon>Metazoa</taxon>
        <taxon>Ecdysozoa</taxon>
        <taxon>Arthropoda</taxon>
        <taxon>Chelicerata</taxon>
        <taxon>Arachnida</taxon>
        <taxon>Araneae</taxon>
        <taxon>Araneomorphae</taxon>
        <taxon>Entelegynae</taxon>
        <taxon>Araneoidea</taxon>
        <taxon>Nephilidae</taxon>
        <taxon>Trichonephila</taxon>
    </lineage>
</organism>
<protein>
    <submittedName>
        <fullName evidence="12">Golgi apparatus protein 1</fullName>
    </submittedName>
</protein>
<feature type="repeat" description="Cys-rich GLG1" evidence="8">
    <location>
        <begin position="974"/>
        <end position="1034"/>
    </location>
</feature>
<dbReference type="GO" id="GO:0000139">
    <property type="term" value="C:Golgi membrane"/>
    <property type="evidence" value="ECO:0007669"/>
    <property type="project" value="InterPro"/>
</dbReference>
<feature type="coiled-coil region" evidence="9">
    <location>
        <begin position="593"/>
        <end position="620"/>
    </location>
</feature>
<evidence type="ECO:0000256" key="4">
    <source>
        <dbReference type="ARBA" id="ARBA00022737"/>
    </source>
</evidence>
<keyword evidence="9" id="KW-0175">Coiled coil</keyword>
<evidence type="ECO:0000313" key="12">
    <source>
        <dbReference type="EMBL" id="GFR07100.1"/>
    </source>
</evidence>
<evidence type="ECO:0000256" key="9">
    <source>
        <dbReference type="SAM" id="Coils"/>
    </source>
</evidence>
<dbReference type="InterPro" id="IPR039728">
    <property type="entry name" value="GLG1"/>
</dbReference>
<comment type="subcellular location">
    <subcellularLocation>
        <location evidence="1">Membrane</location>
        <topology evidence="1">Single-pass type I membrane protein</topology>
    </subcellularLocation>
</comment>
<gene>
    <name evidence="12" type="primary">Glg1</name>
    <name evidence="12" type="ORF">TNCT_294101</name>
</gene>
<dbReference type="InterPro" id="IPR017873">
    <property type="entry name" value="Cys-rich_GLG1_repeat_euk"/>
</dbReference>
<keyword evidence="5 10" id="KW-1133">Transmembrane helix</keyword>
<feature type="repeat" description="Cys-rich GLG1" evidence="8">
    <location>
        <begin position="733"/>
        <end position="793"/>
    </location>
</feature>
<evidence type="ECO:0000256" key="6">
    <source>
        <dbReference type="ARBA" id="ARBA00023136"/>
    </source>
</evidence>
<keyword evidence="4" id="KW-0677">Repeat</keyword>
<feature type="signal peptide" evidence="11">
    <location>
        <begin position="1"/>
        <end position="15"/>
    </location>
</feature>
<dbReference type="PROSITE" id="PS51289">
    <property type="entry name" value="GLG1_C_RICH"/>
    <property type="match status" value="8"/>
</dbReference>
<feature type="chain" id="PRO_5036458224" evidence="11">
    <location>
        <begin position="16"/>
        <end position="1114"/>
    </location>
</feature>
<name>A0A8X6GR12_TRICU</name>
<evidence type="ECO:0000313" key="13">
    <source>
        <dbReference type="Proteomes" id="UP000887116"/>
    </source>
</evidence>